<evidence type="ECO:0000313" key="2">
    <source>
        <dbReference type="Proteomes" id="UP000434475"/>
    </source>
</evidence>
<name>A0A6I2R4X6_FLAPL</name>
<evidence type="ECO:0000313" key="1">
    <source>
        <dbReference type="EMBL" id="MSB20523.1"/>
    </source>
</evidence>
<sequence length="219" mass="25666">MSYHIDLSFKAVESREEAMDLGVRFSRMVAESPYADKLIHDNICYAIRQCSGDESGNTMRGWLYSLFNVQLWYWPQHKLVAIIGRDWPDACMEAFGLQPHEFQNSCDQDYEFESWPDMEFFQKEISRAKTMDLDLEEYGECDEGYARRSALYGNIYDALGLHDWELDNQTEKYEQMAFSGIYRPIQMLMLSAKARAYMKKWDAGMSRLLDDMKNGGRKP</sequence>
<dbReference type="Proteomes" id="UP000434475">
    <property type="component" value="Unassembled WGS sequence"/>
</dbReference>
<reference evidence="1 2" key="1">
    <citation type="journal article" date="2019" name="Nat. Med.">
        <title>A library of human gut bacterial isolates paired with longitudinal multiomics data enables mechanistic microbiome research.</title>
        <authorList>
            <person name="Poyet M."/>
            <person name="Groussin M."/>
            <person name="Gibbons S.M."/>
            <person name="Avila-Pacheco J."/>
            <person name="Jiang X."/>
            <person name="Kearney S.M."/>
            <person name="Perrotta A.R."/>
            <person name="Berdy B."/>
            <person name="Zhao S."/>
            <person name="Lieberman T.D."/>
            <person name="Swanson P.K."/>
            <person name="Smith M."/>
            <person name="Roesemann S."/>
            <person name="Alexander J.E."/>
            <person name="Rich S.A."/>
            <person name="Livny J."/>
            <person name="Vlamakis H."/>
            <person name="Clish C."/>
            <person name="Bullock K."/>
            <person name="Deik A."/>
            <person name="Scott J."/>
            <person name="Pierce K.A."/>
            <person name="Xavier R.J."/>
            <person name="Alm E.J."/>
        </authorList>
    </citation>
    <scope>NUCLEOTIDE SEQUENCE [LARGE SCALE GENOMIC DNA]</scope>
    <source>
        <strain evidence="1 2">BIOML-A2</strain>
    </source>
</reference>
<organism evidence="1 2">
    <name type="scientific">Flavonifractor plautii</name>
    <name type="common">Fusobacterium plautii</name>
    <dbReference type="NCBI Taxonomy" id="292800"/>
    <lineage>
        <taxon>Bacteria</taxon>
        <taxon>Bacillati</taxon>
        <taxon>Bacillota</taxon>
        <taxon>Clostridia</taxon>
        <taxon>Eubacteriales</taxon>
        <taxon>Oscillospiraceae</taxon>
        <taxon>Flavonifractor</taxon>
    </lineage>
</organism>
<protein>
    <submittedName>
        <fullName evidence="1">Uncharacterized protein</fullName>
    </submittedName>
</protein>
<dbReference type="RefSeq" id="WP_108981664.1">
    <property type="nucleotide sequence ID" value="NZ_JAQLWY010000015.1"/>
</dbReference>
<dbReference type="AlphaFoldDB" id="A0A6I2R4X6"/>
<accession>A0A6I2R4X6</accession>
<dbReference type="EMBL" id="WKPR01000013">
    <property type="protein sequence ID" value="MSB20523.1"/>
    <property type="molecule type" value="Genomic_DNA"/>
</dbReference>
<comment type="caution">
    <text evidence="1">The sequence shown here is derived from an EMBL/GenBank/DDBJ whole genome shotgun (WGS) entry which is preliminary data.</text>
</comment>
<gene>
    <name evidence="1" type="ORF">GKE97_13480</name>
</gene>
<proteinExistence type="predicted"/>